<feature type="domain" description="HAMP" evidence="7">
    <location>
        <begin position="614"/>
        <end position="666"/>
    </location>
</feature>
<evidence type="ECO:0000313" key="9">
    <source>
        <dbReference type="Proteomes" id="UP000616595"/>
    </source>
</evidence>
<feature type="transmembrane region" description="Helical" evidence="5">
    <location>
        <begin position="197"/>
        <end position="217"/>
    </location>
</feature>
<evidence type="ECO:0000259" key="6">
    <source>
        <dbReference type="PROSITE" id="PS50111"/>
    </source>
</evidence>
<comment type="similarity">
    <text evidence="2">Belongs to the methyl-accepting chemotaxis (MCP) protein family.</text>
</comment>
<feature type="domain" description="HAMP" evidence="7">
    <location>
        <begin position="215"/>
        <end position="267"/>
    </location>
</feature>
<comment type="caution">
    <text evidence="8">The sequence shown here is derived from an EMBL/GenBank/DDBJ whole genome shotgun (WGS) entry which is preliminary data.</text>
</comment>
<dbReference type="Pfam" id="PF00015">
    <property type="entry name" value="MCPsignal"/>
    <property type="match status" value="1"/>
</dbReference>
<dbReference type="PROSITE" id="PS50111">
    <property type="entry name" value="CHEMOTAXIS_TRANSDUC_2"/>
    <property type="match status" value="1"/>
</dbReference>
<protein>
    <submittedName>
        <fullName evidence="8">HAMP domain-containing protein</fullName>
    </submittedName>
</protein>
<dbReference type="SUPFAM" id="SSF58104">
    <property type="entry name" value="Methyl-accepting chemotaxis protein (MCP) signaling domain"/>
    <property type="match status" value="1"/>
</dbReference>
<keyword evidence="5" id="KW-1133">Transmembrane helix</keyword>
<feature type="domain" description="Methyl-accepting transducer" evidence="6">
    <location>
        <begin position="671"/>
        <end position="900"/>
    </location>
</feature>
<dbReference type="InterPro" id="IPR051310">
    <property type="entry name" value="MCP_chemotaxis"/>
</dbReference>
<dbReference type="CDD" id="cd19411">
    <property type="entry name" value="MCP2201-like_sensor"/>
    <property type="match status" value="1"/>
</dbReference>
<keyword evidence="5" id="KW-0472">Membrane</keyword>
<evidence type="ECO:0000256" key="4">
    <source>
        <dbReference type="SAM" id="MobiDB-lite"/>
    </source>
</evidence>
<dbReference type="PROSITE" id="PS50885">
    <property type="entry name" value="HAMP"/>
    <property type="match status" value="2"/>
</dbReference>
<dbReference type="PANTHER" id="PTHR43531:SF11">
    <property type="entry name" value="METHYL-ACCEPTING CHEMOTAXIS PROTEIN 3"/>
    <property type="match status" value="1"/>
</dbReference>
<evidence type="ECO:0000313" key="8">
    <source>
        <dbReference type="EMBL" id="MBC3888607.1"/>
    </source>
</evidence>
<reference evidence="8" key="1">
    <citation type="submission" date="2019-10" db="EMBL/GenBank/DDBJ databases">
        <authorList>
            <person name="Ross D.E."/>
            <person name="Gulliver D."/>
        </authorList>
    </citation>
    <scope>NUCLEOTIDE SEQUENCE</scope>
    <source>
        <strain evidence="8">DER-2019</strain>
    </source>
</reference>
<dbReference type="AlphaFoldDB" id="A0A923KSQ0"/>
<accession>A0A923KSQ0</accession>
<dbReference type="InterPro" id="IPR004089">
    <property type="entry name" value="MCPsignal_dom"/>
</dbReference>
<dbReference type="InterPro" id="IPR003660">
    <property type="entry name" value="HAMP_dom"/>
</dbReference>
<dbReference type="InterPro" id="IPR047347">
    <property type="entry name" value="YvaQ-like_sensor"/>
</dbReference>
<sequence length="954" mass="102611">MKWFYNMKITAKLLTGFILVALAIGIVGYVGITNIKNLENSGMELFQNNTVPIAQIGDISTAFQNISVDARDMIAANDPQSIKAFGDKIAEERAKIDTDVTEFEKTINSDDMKTAFQGFVDSRKVYVPQLEAVMTLATQNQDAEATALLAENGAAGIGARAELAAISKIVAMKVDDAKEKADANTVLANGVITTMTMIMAVGIIFAIALGLLLSIAINRPLKKAANMIKEMRLGHFGERLNMDTRDEIGEMAIAMDGLADDLQNVVIGTMNQISQGDVSANIEVRDNQDEIAPALKKTIETIRSLIAEATMLSKAAVEGKWDTRGNTDAFNGGFKEIVEGVNATLDTVVDKMVWYEAIIDAVPFPIHVTDNNMKWTFMNKPFEDNMIAGNVIKDRDSARGMDCYNAGADICRTEGCGIRRLVDQGLADSYFEWCGKSNKQDTAYLKNTKGENVGFVEVVTDLTSMIRVSDYTKNEVIRLENNLILLSQGDVAFDMNIGQADEYTTEVSAQFNEIGNSLAEVKSAIGNLINDATMLAQAGIDGKLDTRADAGKHQGEFARIVDGVNATLDAVVAPVQEASATLNELARGNLNTGMVGNYQGDYTVIKDAMNQTVDFLKSYVDEITRTLEEIGRGNLDQNITQDYLGDFEAIKTALNEITTNLSTTMSDINIAAGQVEIGAQQISDGGQALSQGTTEQASSIEELTASIEEVAGETKKNAANANQANELTNTVRSHAVEGNEQMSEMVTAMVEINDSSKSISKIIKVIDDIAFQTNILALNAAVEAARAGQHGKGFAVVAEEVRSLAARSAEAAKETTGLIEGSIEKVAAGTKIADQTAESLRDILDQIEKVTTLVGNIAQASNDQASEIAQITQGIEQVSQVVQTNSATAEESAAASEELSGQAEMLKQMVDAFKIKNANTKSYQTKPAVSKPPKTRTPSPSQPIINLDDDSDKY</sequence>
<dbReference type="RefSeq" id="WP_148568093.1">
    <property type="nucleotide sequence ID" value="NZ_RXYA01000014.1"/>
</dbReference>
<evidence type="ECO:0000256" key="5">
    <source>
        <dbReference type="SAM" id="Phobius"/>
    </source>
</evidence>
<dbReference type="Pfam" id="PF00672">
    <property type="entry name" value="HAMP"/>
    <property type="match status" value="1"/>
</dbReference>
<dbReference type="SUPFAM" id="SSF158472">
    <property type="entry name" value="HAMP domain-like"/>
    <property type="match status" value="1"/>
</dbReference>
<evidence type="ECO:0000256" key="2">
    <source>
        <dbReference type="ARBA" id="ARBA00029447"/>
    </source>
</evidence>
<keyword evidence="1" id="KW-0145">Chemotaxis</keyword>
<dbReference type="Gene3D" id="1.10.287.950">
    <property type="entry name" value="Methyl-accepting chemotaxis protein"/>
    <property type="match status" value="1"/>
</dbReference>
<keyword evidence="3" id="KW-0807">Transducer</keyword>
<dbReference type="GO" id="GO:0007165">
    <property type="term" value="P:signal transduction"/>
    <property type="evidence" value="ECO:0007669"/>
    <property type="project" value="UniProtKB-KW"/>
</dbReference>
<dbReference type="SMART" id="SM00283">
    <property type="entry name" value="MA"/>
    <property type="match status" value="1"/>
</dbReference>
<evidence type="ECO:0000259" key="7">
    <source>
        <dbReference type="PROSITE" id="PS50885"/>
    </source>
</evidence>
<evidence type="ECO:0000256" key="3">
    <source>
        <dbReference type="PROSITE-ProRule" id="PRU00284"/>
    </source>
</evidence>
<dbReference type="GO" id="GO:0005886">
    <property type="term" value="C:plasma membrane"/>
    <property type="evidence" value="ECO:0007669"/>
    <property type="project" value="TreeGrafter"/>
</dbReference>
<dbReference type="PANTHER" id="PTHR43531">
    <property type="entry name" value="PROTEIN ICFG"/>
    <property type="match status" value="1"/>
</dbReference>
<dbReference type="CDD" id="cd06225">
    <property type="entry name" value="HAMP"/>
    <property type="match status" value="1"/>
</dbReference>
<keyword evidence="5" id="KW-0812">Transmembrane</keyword>
<dbReference type="FunFam" id="1.10.287.950:FF:000001">
    <property type="entry name" value="Methyl-accepting chemotaxis sensory transducer"/>
    <property type="match status" value="1"/>
</dbReference>
<name>A0A923KSQ0_9FIRM</name>
<dbReference type="Proteomes" id="UP000616595">
    <property type="component" value="Unassembled WGS sequence"/>
</dbReference>
<evidence type="ECO:0000256" key="1">
    <source>
        <dbReference type="ARBA" id="ARBA00022500"/>
    </source>
</evidence>
<feature type="region of interest" description="Disordered" evidence="4">
    <location>
        <begin position="921"/>
        <end position="954"/>
    </location>
</feature>
<reference evidence="8" key="2">
    <citation type="submission" date="2020-10" db="EMBL/GenBank/DDBJ databases">
        <title>Comparative genomics of the Acetobacterium genus.</title>
        <authorList>
            <person name="Marshall C."/>
            <person name="May H."/>
            <person name="Norman S."/>
        </authorList>
    </citation>
    <scope>NUCLEOTIDE SEQUENCE</scope>
    <source>
        <strain evidence="8">DER-2019</strain>
    </source>
</reference>
<dbReference type="InterPro" id="IPR024478">
    <property type="entry name" value="HlyB_4HB_MCP"/>
</dbReference>
<dbReference type="Pfam" id="PF18947">
    <property type="entry name" value="HAMP_2"/>
    <property type="match status" value="2"/>
</dbReference>
<dbReference type="GO" id="GO:0004888">
    <property type="term" value="F:transmembrane signaling receptor activity"/>
    <property type="evidence" value="ECO:0007669"/>
    <property type="project" value="TreeGrafter"/>
</dbReference>
<dbReference type="SMART" id="SM00304">
    <property type="entry name" value="HAMP"/>
    <property type="match status" value="3"/>
</dbReference>
<proteinExistence type="inferred from homology"/>
<dbReference type="GO" id="GO:0006935">
    <property type="term" value="P:chemotaxis"/>
    <property type="evidence" value="ECO:0007669"/>
    <property type="project" value="TreeGrafter"/>
</dbReference>
<gene>
    <name evidence="8" type="ORF">GH810_09830</name>
</gene>
<dbReference type="Gene3D" id="1.20.120.1530">
    <property type="match status" value="2"/>
</dbReference>
<organism evidence="8 9">
    <name type="scientific">Acetobacterium paludosum</name>
    <dbReference type="NCBI Taxonomy" id="52693"/>
    <lineage>
        <taxon>Bacteria</taxon>
        <taxon>Bacillati</taxon>
        <taxon>Bacillota</taxon>
        <taxon>Clostridia</taxon>
        <taxon>Eubacteriales</taxon>
        <taxon>Eubacteriaceae</taxon>
        <taxon>Acetobacterium</taxon>
    </lineage>
</organism>
<dbReference type="Pfam" id="PF12729">
    <property type="entry name" value="4HB_MCP_1"/>
    <property type="match status" value="1"/>
</dbReference>
<keyword evidence="9" id="KW-1185">Reference proteome</keyword>
<dbReference type="EMBL" id="WJBD01000010">
    <property type="protein sequence ID" value="MBC3888607.1"/>
    <property type="molecule type" value="Genomic_DNA"/>
</dbReference>
<dbReference type="OrthoDB" id="9814363at2"/>